<dbReference type="Pfam" id="PF00535">
    <property type="entry name" value="Glycos_transf_2"/>
    <property type="match status" value="1"/>
</dbReference>
<dbReference type="PANTHER" id="PTHR10859:SF114">
    <property type="entry name" value="DOLICHOL-PHOSPHATE MANNOSYLTRANSFERASE"/>
    <property type="match status" value="1"/>
</dbReference>
<gene>
    <name evidence="2" type="ORF">SAMN04488542_14222</name>
</gene>
<evidence type="ECO:0000313" key="3">
    <source>
        <dbReference type="Proteomes" id="UP000198972"/>
    </source>
</evidence>
<sequence length="241" mass="26789">MKSTKAPRVLVIIPAYNEENSIAAVIHDIHRHVPSADIVVINDGSRDLTEQYAVRAGARVLTLPYNVGIGGGMQTGYIYAKRMDYDIAIQMDADGQHPAEELPKLISKAVSYDLVIGSRYLETTSFRSSVMRRIGMVFFSGLVSLVTGQRFTDTTSGFRAAGRKVIELYADYYPIDYPEVESIVYLKRKGCQIAEVSTEMRLRQAGKSSITPLKSAYYMIKVTLAVLMSAIRYDRTAVSKP</sequence>
<evidence type="ECO:0000313" key="2">
    <source>
        <dbReference type="EMBL" id="SDG42932.1"/>
    </source>
</evidence>
<evidence type="ECO:0000259" key="1">
    <source>
        <dbReference type="Pfam" id="PF00535"/>
    </source>
</evidence>
<dbReference type="PANTHER" id="PTHR10859">
    <property type="entry name" value="GLYCOSYL TRANSFERASE"/>
    <property type="match status" value="1"/>
</dbReference>
<dbReference type="EMBL" id="FNBG01000042">
    <property type="protein sequence ID" value="SDG42932.1"/>
    <property type="molecule type" value="Genomic_DNA"/>
</dbReference>
<feature type="domain" description="Glycosyltransferase 2-like" evidence="1">
    <location>
        <begin position="11"/>
        <end position="164"/>
    </location>
</feature>
<protein>
    <recommendedName>
        <fullName evidence="1">Glycosyltransferase 2-like domain-containing protein</fullName>
    </recommendedName>
</protein>
<dbReference type="SUPFAM" id="SSF53448">
    <property type="entry name" value="Nucleotide-diphospho-sugar transferases"/>
    <property type="match status" value="1"/>
</dbReference>
<dbReference type="STRING" id="670482.SAMN04488542_14222"/>
<keyword evidence="3" id="KW-1185">Reference proteome</keyword>
<name>A0A1G7U5M3_9BACL</name>
<dbReference type="OrthoDB" id="9810303at2"/>
<organism evidence="2 3">
    <name type="scientific">Fontibacillus panacisegetis</name>
    <dbReference type="NCBI Taxonomy" id="670482"/>
    <lineage>
        <taxon>Bacteria</taxon>
        <taxon>Bacillati</taxon>
        <taxon>Bacillota</taxon>
        <taxon>Bacilli</taxon>
        <taxon>Bacillales</taxon>
        <taxon>Paenibacillaceae</taxon>
        <taxon>Fontibacillus</taxon>
    </lineage>
</organism>
<dbReference type="CDD" id="cd04179">
    <property type="entry name" value="DPM_DPG-synthase_like"/>
    <property type="match status" value="1"/>
</dbReference>
<dbReference type="InterPro" id="IPR029044">
    <property type="entry name" value="Nucleotide-diphossugar_trans"/>
</dbReference>
<reference evidence="2 3" key="1">
    <citation type="submission" date="2016-10" db="EMBL/GenBank/DDBJ databases">
        <authorList>
            <person name="de Groot N.N."/>
        </authorList>
    </citation>
    <scope>NUCLEOTIDE SEQUENCE [LARGE SCALE GENOMIC DNA]</scope>
    <source>
        <strain evidence="2 3">DSM 28129</strain>
    </source>
</reference>
<dbReference type="Proteomes" id="UP000198972">
    <property type="component" value="Unassembled WGS sequence"/>
</dbReference>
<dbReference type="AlphaFoldDB" id="A0A1G7U5M3"/>
<proteinExistence type="predicted"/>
<accession>A0A1G7U5M3</accession>
<dbReference type="Gene3D" id="3.90.550.10">
    <property type="entry name" value="Spore Coat Polysaccharide Biosynthesis Protein SpsA, Chain A"/>
    <property type="match status" value="1"/>
</dbReference>
<dbReference type="GO" id="GO:0006487">
    <property type="term" value="P:protein N-linked glycosylation"/>
    <property type="evidence" value="ECO:0007669"/>
    <property type="project" value="TreeGrafter"/>
</dbReference>
<dbReference type="InterPro" id="IPR001173">
    <property type="entry name" value="Glyco_trans_2-like"/>
</dbReference>
<dbReference type="RefSeq" id="WP_091235995.1">
    <property type="nucleotide sequence ID" value="NZ_FNBG01000042.1"/>
</dbReference>